<sequence>MSWVDRLMAAVGERPRGLAVDWSAIESRMGTTLPSDYKEFCGVFGGGYFCDFLTVYACAGGADSELVNTCEENWQIAEEDESGRNYYLPHGLFRPKQQAGLLQWGASIDGDEFAWLADPSVSPDSWPVLARDDAQYAQRFEMPMSEFVYRMVADASFGGFGGFGATGEAPYLEPSS</sequence>
<name>A0ACC6QRR7_9ACTN</name>
<evidence type="ECO:0000313" key="2">
    <source>
        <dbReference type="Proteomes" id="UP001375539"/>
    </source>
</evidence>
<evidence type="ECO:0000313" key="1">
    <source>
        <dbReference type="EMBL" id="MEJ8660990.1"/>
    </source>
</evidence>
<dbReference type="Proteomes" id="UP001375539">
    <property type="component" value="Unassembled WGS sequence"/>
</dbReference>
<keyword evidence="2" id="KW-1185">Reference proteome</keyword>
<organism evidence="1 2">
    <name type="scientific">Streptomyces pratisoli</name>
    <dbReference type="NCBI Taxonomy" id="3139917"/>
    <lineage>
        <taxon>Bacteria</taxon>
        <taxon>Bacillati</taxon>
        <taxon>Actinomycetota</taxon>
        <taxon>Actinomycetes</taxon>
        <taxon>Kitasatosporales</taxon>
        <taxon>Streptomycetaceae</taxon>
        <taxon>Streptomyces</taxon>
    </lineage>
</organism>
<reference evidence="1" key="1">
    <citation type="submission" date="2024-03" db="EMBL/GenBank/DDBJ databases">
        <title>Novel Streptomyces species of biotechnological and ecological value are a feature of Machair soil.</title>
        <authorList>
            <person name="Prole J.R."/>
            <person name="Goodfellow M."/>
            <person name="Allenby N."/>
            <person name="Ward A.C."/>
        </authorList>
    </citation>
    <scope>NUCLEOTIDE SEQUENCE</scope>
    <source>
        <strain evidence="1">MS1.AVA.4</strain>
    </source>
</reference>
<dbReference type="EMBL" id="JBBKAI010000002">
    <property type="protein sequence ID" value="MEJ8660990.1"/>
    <property type="molecule type" value="Genomic_DNA"/>
</dbReference>
<comment type="caution">
    <text evidence="1">The sequence shown here is derived from an EMBL/GenBank/DDBJ whole genome shotgun (WGS) entry which is preliminary data.</text>
</comment>
<gene>
    <name evidence="1" type="ORF">WKI58_31505</name>
</gene>
<protein>
    <submittedName>
        <fullName evidence="1">SMI1/KNR4 family protein</fullName>
    </submittedName>
</protein>
<proteinExistence type="predicted"/>
<accession>A0ACC6QRR7</accession>